<dbReference type="InterPro" id="IPR013121">
    <property type="entry name" value="Fe_red_NAD-bd_6"/>
</dbReference>
<gene>
    <name evidence="3" type="ORF">AAWM_10281</name>
</gene>
<dbReference type="EMBL" id="BDHI01000028">
    <property type="protein sequence ID" value="GCB27396.1"/>
    <property type="molecule type" value="Genomic_DNA"/>
</dbReference>
<dbReference type="GO" id="GO:0016491">
    <property type="term" value="F:oxidoreductase activity"/>
    <property type="evidence" value="ECO:0007669"/>
    <property type="project" value="UniProtKB-KW"/>
</dbReference>
<protein>
    <recommendedName>
        <fullName evidence="2">Ferric reductase NAD binding domain-containing protein</fullName>
    </recommendedName>
</protein>
<dbReference type="InterPro" id="IPR012349">
    <property type="entry name" value="Split_barrel_FMN-bd"/>
</dbReference>
<dbReference type="PANTHER" id="PTHR42815:SF2">
    <property type="entry name" value="FAD-BINDING, PUTATIVE (AFU_ORTHOLOGUE AFUA_6G07600)-RELATED"/>
    <property type="match status" value="1"/>
</dbReference>
<reference evidence="3 4" key="1">
    <citation type="submission" date="2016-09" db="EMBL/GenBank/DDBJ databases">
        <title>Aspergillus awamori IFM 58123T.</title>
        <authorList>
            <person name="Kusuya Y."/>
            <person name="Shimizu M."/>
            <person name="Takahashi H."/>
            <person name="Yaguchi T."/>
        </authorList>
    </citation>
    <scope>NUCLEOTIDE SEQUENCE [LARGE SCALE GENOMIC DNA]</scope>
    <source>
        <strain evidence="3 4">IFM 58123</strain>
    </source>
</reference>
<evidence type="ECO:0000313" key="4">
    <source>
        <dbReference type="Proteomes" id="UP000286921"/>
    </source>
</evidence>
<sequence length="1079" mass="120626">MAFPALQGWHPGEVAIQRQLGYATAVSSHWTAVENQLREQHQLFHTSNLPFIPLTTTDTDGRPWAGIVAGSTGTIGFVESPSLKSLVFRAKLWDGDPMLETLREWKPLEDDQIKGPILQERLLTAGLGIEFSTRRRNKFAGKIDMVKARSDQDYDFGVDITEALGNCPKYINVRQLDPYPWAKPHIAYQSLHMAPTEGLPDEVIDMIKSADTVFVATIHRTDPASAAMFPSHAGMNSRGGFPGFLRVRPSDRRSIVLPDYSGNRFMSSLGNIESSGLAGFTIISFTTGDILYLTGTARNLVGLAAIEMMFRHATVTVLETTGFTLVRNALPLRQRNGSEVGRSPYTPKVKYLVEEGETYAGGMQGHKAVLETGMQLSIDLAVFRFKVVSKSGVQPLRLRPGQAIVLDFMDWIGPPQYQHMADSAPGSINDDRVRTWTVSSAHEGIDVAWFELTMREMKGGVVTTALFNLLRMSPLNRRDYPVSLKGNVVSDIIGVTGDFELNKEEVNLLLIAGGIGVTPFLAILNALSKREKAARGEIVLVLSTREPDAMLTLIRRAMGKVPPTVTVKIDLFTSRPLDLDTRTLKHENTSLSGYSRNYSVWINSTDGENRKYTKCIGSGQSRRRGAPEITLHESLARSTREVTYVGLYLAAFLPNGRLFTKEAAQISSAGWLRHLDKLCRSEKTLRFITLAHGLSMLATRDNDSQLKFKGVQAHSIALQEMRTALRDPQRASGDGILAAIRLFRFYEILYGAESRGSDKENPTLQIKGYYAHTDGEMALFMNRGWQKDWSEAGMYLLFILGVGRRKRSPFSDNNWLSAPWKYRTKSLLDGLSDILVQVPGLLEELDTIRASPIAERSLRGWENLLGECIRIEQMLLAWKETMGEKLQTFDYTQSGNPPQMPQVDRDFALLHMSCLYWSCCILLYTTIYMAANEVHQGPSFTYFLTIPFSSPGYPNYRDERNPTLHAHRIIHTIPLSHGRYAGGYGALCSTFPLGMALRYFAVAHLFPHEGGDTQGVHKLSQELVSQPFMKAYTARFVSHLHKVDVPGQSLKDIAGWHGVELRMRRWWFGPMLDHNLGAI</sequence>
<keyword evidence="1" id="KW-0560">Oxidoreductase</keyword>
<dbReference type="Proteomes" id="UP000286921">
    <property type="component" value="Unassembled WGS sequence"/>
</dbReference>
<comment type="caution">
    <text evidence="3">The sequence shown here is derived from an EMBL/GenBank/DDBJ whole genome shotgun (WGS) entry which is preliminary data.</text>
</comment>
<feature type="domain" description="Ferric reductase NAD binding" evidence="2">
    <location>
        <begin position="507"/>
        <end position="549"/>
    </location>
</feature>
<dbReference type="InterPro" id="IPR039261">
    <property type="entry name" value="FNR_nucleotide-bd"/>
</dbReference>
<dbReference type="PANTHER" id="PTHR42815">
    <property type="entry name" value="FAD-BINDING, PUTATIVE (AFU_ORTHOLOGUE AFUA_6G07600)-RELATED"/>
    <property type="match status" value="1"/>
</dbReference>
<dbReference type="Gene3D" id="3.40.50.80">
    <property type="entry name" value="Nucleotide-binding domain of ferredoxin-NADP reductase (FNR) module"/>
    <property type="match status" value="1"/>
</dbReference>
<evidence type="ECO:0000256" key="1">
    <source>
        <dbReference type="ARBA" id="ARBA00023002"/>
    </source>
</evidence>
<dbReference type="Pfam" id="PF08030">
    <property type="entry name" value="NAD_binding_6"/>
    <property type="match status" value="1"/>
</dbReference>
<proteinExistence type="predicted"/>
<accession>A0A401L7A1</accession>
<organism evidence="3 4">
    <name type="scientific">Aspergillus awamori</name>
    <name type="common">Black koji mold</name>
    <dbReference type="NCBI Taxonomy" id="105351"/>
    <lineage>
        <taxon>Eukaryota</taxon>
        <taxon>Fungi</taxon>
        <taxon>Dikarya</taxon>
        <taxon>Ascomycota</taxon>
        <taxon>Pezizomycotina</taxon>
        <taxon>Eurotiomycetes</taxon>
        <taxon>Eurotiomycetidae</taxon>
        <taxon>Eurotiales</taxon>
        <taxon>Aspergillaceae</taxon>
        <taxon>Aspergillus</taxon>
    </lineage>
</organism>
<name>A0A401L7A1_ASPAW</name>
<dbReference type="AlphaFoldDB" id="A0A401L7A1"/>
<evidence type="ECO:0000313" key="3">
    <source>
        <dbReference type="EMBL" id="GCB27396.1"/>
    </source>
</evidence>
<evidence type="ECO:0000259" key="2">
    <source>
        <dbReference type="Pfam" id="PF08030"/>
    </source>
</evidence>
<dbReference type="SUPFAM" id="SSF52343">
    <property type="entry name" value="Ferredoxin reductase-like, C-terminal NADP-linked domain"/>
    <property type="match status" value="1"/>
</dbReference>
<dbReference type="STRING" id="105351.A0A401L7A1"/>
<keyword evidence="4" id="KW-1185">Reference proteome</keyword>
<dbReference type="Gene3D" id="2.30.110.10">
    <property type="entry name" value="Electron Transport, Fmn-binding Protein, Chain A"/>
    <property type="match status" value="1"/>
</dbReference>